<dbReference type="GO" id="GO:0052621">
    <property type="term" value="F:diguanylate cyclase activity"/>
    <property type="evidence" value="ECO:0007669"/>
    <property type="project" value="UniProtKB-EC"/>
</dbReference>
<reference evidence="10 11" key="1">
    <citation type="submission" date="2018-11" db="EMBL/GenBank/DDBJ databases">
        <title>Genomic Encyclopedia of Type Strains, Phase IV (KMG-IV): sequencing the most valuable type-strain genomes for metagenomic binning, comparative biology and taxonomic classification.</title>
        <authorList>
            <person name="Goeker M."/>
        </authorList>
    </citation>
    <scope>NUCLEOTIDE SEQUENCE [LARGE SCALE GENOMIC DNA]</scope>
    <source>
        <strain evidence="10 11">DSM 16974</strain>
    </source>
</reference>
<dbReference type="SMART" id="SM00448">
    <property type="entry name" value="REC"/>
    <property type="match status" value="2"/>
</dbReference>
<dbReference type="Pfam" id="PF00072">
    <property type="entry name" value="Response_reg"/>
    <property type="match status" value="1"/>
</dbReference>
<dbReference type="PROSITE" id="PS50110">
    <property type="entry name" value="RESPONSE_REGULATORY"/>
    <property type="match status" value="2"/>
</dbReference>
<comment type="catalytic activity">
    <reaction evidence="4">
        <text>2 GTP = 3',3'-c-di-GMP + 2 diphosphate</text>
        <dbReference type="Rhea" id="RHEA:24898"/>
        <dbReference type="ChEBI" id="CHEBI:33019"/>
        <dbReference type="ChEBI" id="CHEBI:37565"/>
        <dbReference type="ChEBI" id="CHEBI:58805"/>
        <dbReference type="EC" id="2.7.7.65"/>
    </reaction>
</comment>
<feature type="modified residue" description="4-aspartylphosphate" evidence="6">
    <location>
        <position position="309"/>
    </location>
</feature>
<protein>
    <recommendedName>
        <fullName evidence="2">diguanylate cyclase</fullName>
        <ecNumber evidence="2">2.7.7.65</ecNumber>
    </recommendedName>
</protein>
<evidence type="ECO:0000259" key="7">
    <source>
        <dbReference type="PROSITE" id="PS50110"/>
    </source>
</evidence>
<evidence type="ECO:0000256" key="1">
    <source>
        <dbReference type="ARBA" id="ARBA00001946"/>
    </source>
</evidence>
<evidence type="ECO:0000256" key="6">
    <source>
        <dbReference type="PROSITE-ProRule" id="PRU00169"/>
    </source>
</evidence>
<feature type="domain" description="Response regulatory" evidence="7">
    <location>
        <begin position="134"/>
        <end position="251"/>
    </location>
</feature>
<dbReference type="InterPro" id="IPR011006">
    <property type="entry name" value="CheY-like_superfamily"/>
</dbReference>
<dbReference type="InterPro" id="IPR036641">
    <property type="entry name" value="HPT_dom_sf"/>
</dbReference>
<evidence type="ECO:0000259" key="8">
    <source>
        <dbReference type="PROSITE" id="PS50887"/>
    </source>
</evidence>
<dbReference type="Pfam" id="PF00990">
    <property type="entry name" value="GGDEF"/>
    <property type="match status" value="1"/>
</dbReference>
<dbReference type="GO" id="GO:0005886">
    <property type="term" value="C:plasma membrane"/>
    <property type="evidence" value="ECO:0007669"/>
    <property type="project" value="TreeGrafter"/>
</dbReference>
<keyword evidence="6" id="KW-0597">Phosphoprotein</keyword>
<dbReference type="InterPro" id="IPR001789">
    <property type="entry name" value="Sig_transdc_resp-reg_receiver"/>
</dbReference>
<dbReference type="PROSITE" id="PS50887">
    <property type="entry name" value="GGDEF"/>
    <property type="match status" value="1"/>
</dbReference>
<dbReference type="InterPro" id="IPR043128">
    <property type="entry name" value="Rev_trsase/Diguanyl_cyclase"/>
</dbReference>
<gene>
    <name evidence="10" type="ORF">EDC38_1309</name>
</gene>
<dbReference type="InterPro" id="IPR050469">
    <property type="entry name" value="Diguanylate_Cyclase"/>
</dbReference>
<dbReference type="PROSITE" id="PS50894">
    <property type="entry name" value="HPT"/>
    <property type="match status" value="1"/>
</dbReference>
<feature type="domain" description="Response regulatory" evidence="7">
    <location>
        <begin position="260"/>
        <end position="376"/>
    </location>
</feature>
<dbReference type="InterPro" id="IPR029787">
    <property type="entry name" value="Nucleotide_cyclase"/>
</dbReference>
<dbReference type="SUPFAM" id="SSF55073">
    <property type="entry name" value="Nucleotide cyclase"/>
    <property type="match status" value="1"/>
</dbReference>
<evidence type="ECO:0000313" key="11">
    <source>
        <dbReference type="Proteomes" id="UP000273643"/>
    </source>
</evidence>
<dbReference type="GO" id="GO:1902201">
    <property type="term" value="P:negative regulation of bacterial-type flagellum-dependent cell motility"/>
    <property type="evidence" value="ECO:0007669"/>
    <property type="project" value="TreeGrafter"/>
</dbReference>
<dbReference type="CDD" id="cd00088">
    <property type="entry name" value="HPT"/>
    <property type="match status" value="1"/>
</dbReference>
<dbReference type="Gene3D" id="3.30.70.270">
    <property type="match status" value="1"/>
</dbReference>
<dbReference type="GO" id="GO:0043709">
    <property type="term" value="P:cell adhesion involved in single-species biofilm formation"/>
    <property type="evidence" value="ECO:0007669"/>
    <property type="project" value="TreeGrafter"/>
</dbReference>
<dbReference type="CDD" id="cd01949">
    <property type="entry name" value="GGDEF"/>
    <property type="match status" value="1"/>
</dbReference>
<evidence type="ECO:0000256" key="2">
    <source>
        <dbReference type="ARBA" id="ARBA00012528"/>
    </source>
</evidence>
<evidence type="ECO:0000256" key="5">
    <source>
        <dbReference type="PROSITE-ProRule" id="PRU00110"/>
    </source>
</evidence>
<evidence type="ECO:0000256" key="3">
    <source>
        <dbReference type="ARBA" id="ARBA00023012"/>
    </source>
</evidence>
<dbReference type="SUPFAM" id="SSF47226">
    <property type="entry name" value="Histidine-containing phosphotransfer domain, HPT domain"/>
    <property type="match status" value="1"/>
</dbReference>
<dbReference type="NCBIfam" id="TIGR00254">
    <property type="entry name" value="GGDEF"/>
    <property type="match status" value="1"/>
</dbReference>
<dbReference type="InterPro" id="IPR008207">
    <property type="entry name" value="Sig_transdc_His_kin_Hpt_dom"/>
</dbReference>
<proteinExistence type="predicted"/>
<dbReference type="AlphaFoldDB" id="A0A3N1P7H7"/>
<dbReference type="CDD" id="cd00156">
    <property type="entry name" value="REC"/>
    <property type="match status" value="2"/>
</dbReference>
<dbReference type="PANTHER" id="PTHR45138:SF9">
    <property type="entry name" value="DIGUANYLATE CYCLASE DGCM-RELATED"/>
    <property type="match status" value="1"/>
</dbReference>
<accession>A0A3N1P7H7</accession>
<dbReference type="GO" id="GO:0004672">
    <property type="term" value="F:protein kinase activity"/>
    <property type="evidence" value="ECO:0007669"/>
    <property type="project" value="UniProtKB-ARBA"/>
</dbReference>
<dbReference type="EC" id="2.7.7.65" evidence="2"/>
<feature type="domain" description="GGDEF" evidence="8">
    <location>
        <begin position="416"/>
        <end position="550"/>
    </location>
</feature>
<feature type="modified residue" description="4-aspartylphosphate" evidence="6">
    <location>
        <position position="182"/>
    </location>
</feature>
<comment type="cofactor">
    <cofactor evidence="1">
        <name>Mg(2+)</name>
        <dbReference type="ChEBI" id="CHEBI:18420"/>
    </cofactor>
</comment>
<organism evidence="10 11">
    <name type="scientific">Marinimicrobium koreense</name>
    <dbReference type="NCBI Taxonomy" id="306545"/>
    <lineage>
        <taxon>Bacteria</taxon>
        <taxon>Pseudomonadati</taxon>
        <taxon>Pseudomonadota</taxon>
        <taxon>Gammaproteobacteria</taxon>
        <taxon>Cellvibrionales</taxon>
        <taxon>Cellvibrionaceae</taxon>
        <taxon>Marinimicrobium</taxon>
    </lineage>
</organism>
<dbReference type="RefSeq" id="WP_123637803.1">
    <property type="nucleotide sequence ID" value="NZ_RJUK01000001.1"/>
</dbReference>
<dbReference type="OrthoDB" id="9812260at2"/>
<keyword evidence="3" id="KW-0902">Two-component regulatory system</keyword>
<dbReference type="Proteomes" id="UP000273643">
    <property type="component" value="Unassembled WGS sequence"/>
</dbReference>
<evidence type="ECO:0000259" key="9">
    <source>
        <dbReference type="PROSITE" id="PS50894"/>
    </source>
</evidence>
<evidence type="ECO:0000313" key="10">
    <source>
        <dbReference type="EMBL" id="ROQ20696.1"/>
    </source>
</evidence>
<dbReference type="SUPFAM" id="SSF52172">
    <property type="entry name" value="CheY-like"/>
    <property type="match status" value="2"/>
</dbReference>
<name>A0A3N1P7H7_9GAMM</name>
<evidence type="ECO:0000256" key="4">
    <source>
        <dbReference type="ARBA" id="ARBA00034247"/>
    </source>
</evidence>
<comment type="caution">
    <text evidence="10">The sequence shown here is derived from an EMBL/GenBank/DDBJ whole genome shotgun (WGS) entry which is preliminary data.</text>
</comment>
<dbReference type="EMBL" id="RJUK01000001">
    <property type="protein sequence ID" value="ROQ20696.1"/>
    <property type="molecule type" value="Genomic_DNA"/>
</dbReference>
<dbReference type="InterPro" id="IPR000160">
    <property type="entry name" value="GGDEF_dom"/>
</dbReference>
<dbReference type="FunFam" id="3.30.70.270:FF:000001">
    <property type="entry name" value="Diguanylate cyclase domain protein"/>
    <property type="match status" value="1"/>
</dbReference>
<feature type="modified residue" description="Phosphohistidine" evidence="5">
    <location>
        <position position="57"/>
    </location>
</feature>
<dbReference type="PANTHER" id="PTHR45138">
    <property type="entry name" value="REGULATORY COMPONENTS OF SENSORY TRANSDUCTION SYSTEM"/>
    <property type="match status" value="1"/>
</dbReference>
<dbReference type="Gene3D" id="3.40.50.2300">
    <property type="match status" value="2"/>
</dbReference>
<dbReference type="GO" id="GO:0000160">
    <property type="term" value="P:phosphorelay signal transduction system"/>
    <property type="evidence" value="ECO:0007669"/>
    <property type="project" value="UniProtKB-KW"/>
</dbReference>
<feature type="domain" description="HPt" evidence="9">
    <location>
        <begin position="10"/>
        <end position="119"/>
    </location>
</feature>
<dbReference type="Gene3D" id="1.20.120.160">
    <property type="entry name" value="HPT domain"/>
    <property type="match status" value="1"/>
</dbReference>
<dbReference type="Pfam" id="PF01627">
    <property type="entry name" value="Hpt"/>
    <property type="match status" value="1"/>
</dbReference>
<dbReference type="SMART" id="SM00267">
    <property type="entry name" value="GGDEF"/>
    <property type="match status" value="1"/>
</dbReference>
<sequence length="551" mass="61160">MADSFDTQALNSRLDSLKTAYRQRLERELAEIESAMGTARGNAPNNDTMQALHHALHRLAGSAGTFGFPQLGYQARALERRLADHLEGKESQTSGLSTTHWAELLQKALRADERRESALGLESQSTSDTDGQRHVWLLERDVMLAEYVGQQLQSFGFEVKHLRDTAALNQCDTTSTDLLIVDHRASTVEDSETVGSDYWKPLLAAFHCPIIFTGSEDTFHARLQAVRSGARGYFAKPLDVPQLAAYAARLLKMKDGEPERVLIIEDDATLAKYCQHILEQAGMKVSCLSEPEKLLQVVSEFDPELILMDLSLPHVSGVELVAVLSQFERWAHLPIVYLSAESSPQKRTEALMTGGDAFLEKPVDPKLLISLSQSRVRRVRELKHAMTRDGLTGLMTHASIKEALEAEWQSSKRTAKAFSVVMLDIDHFKAVNDRYGHAVGNLVISAVGTFLRQHFRATDRLGRYGGEEFALILPGCIAEKAVQLVDELREAFAAIRFFGNNKQFYCTLSAGVADSHQFPNAVPDTLIEKADQALYEAKHSGRNQVCLALSD</sequence>
<keyword evidence="11" id="KW-1185">Reference proteome</keyword>